<evidence type="ECO:0000313" key="2">
    <source>
        <dbReference type="EMBL" id="GMG83090.1"/>
    </source>
</evidence>
<gene>
    <name evidence="2" type="ORF">LNKW23_23030</name>
</gene>
<accession>A0ABQ6LLC7</accession>
<proteinExistence type="predicted"/>
<name>A0ABQ6LLC7_9RHOB</name>
<dbReference type="Proteomes" id="UP001239909">
    <property type="component" value="Unassembled WGS sequence"/>
</dbReference>
<keyword evidence="1" id="KW-1133">Transmembrane helix</keyword>
<evidence type="ECO:0000313" key="3">
    <source>
        <dbReference type="Proteomes" id="UP001239909"/>
    </source>
</evidence>
<evidence type="ECO:0008006" key="4">
    <source>
        <dbReference type="Google" id="ProtNLM"/>
    </source>
</evidence>
<keyword evidence="1" id="KW-0812">Transmembrane</keyword>
<keyword evidence="1" id="KW-0472">Membrane</keyword>
<organism evidence="2 3">
    <name type="scientific">Paralimibaculum aggregatum</name>
    <dbReference type="NCBI Taxonomy" id="3036245"/>
    <lineage>
        <taxon>Bacteria</taxon>
        <taxon>Pseudomonadati</taxon>
        <taxon>Pseudomonadota</taxon>
        <taxon>Alphaproteobacteria</taxon>
        <taxon>Rhodobacterales</taxon>
        <taxon>Paracoccaceae</taxon>
        <taxon>Paralimibaculum</taxon>
    </lineage>
</organism>
<reference evidence="2 3" key="1">
    <citation type="submission" date="2023-04" db="EMBL/GenBank/DDBJ databases">
        <title>Marinoamorphus aggregata gen. nov., sp. Nov., isolate from tissue of brittle star Ophioplocus japonicus.</title>
        <authorList>
            <person name="Kawano K."/>
            <person name="Sawayama S."/>
            <person name="Nakagawa S."/>
        </authorList>
    </citation>
    <scope>NUCLEOTIDE SEQUENCE [LARGE SCALE GENOMIC DNA]</scope>
    <source>
        <strain evidence="2 3">NKW23</strain>
    </source>
</reference>
<feature type="transmembrane region" description="Helical" evidence="1">
    <location>
        <begin position="230"/>
        <end position="253"/>
    </location>
</feature>
<protein>
    <recommendedName>
        <fullName evidence="4">Secreted protein</fullName>
    </recommendedName>
</protein>
<sequence>MGLQGVTRAIAIGAVAVLGLGLPAVAAPITFMGQLVEGQNVPDLGTGSFNFSWNGSAFTATTNTQVGFAGGVASGAYQDGIDSDAVDTSATYSRQNLMIGFGFDGTTVTNSGVLLDPLDADNAGLVLTGCNQSTHTPIDCLFDGSTQETLLVADAVGVGFIPGSGSPTLQILWEITGGTLAGEFAGNFTTEGDPLLDNYMIGQYVSTGFPGNFDNPFSSGTATVDHQGVFVLPIPPALPMLLGAMGLLGFLGYRRRASGTA</sequence>
<evidence type="ECO:0000256" key="1">
    <source>
        <dbReference type="SAM" id="Phobius"/>
    </source>
</evidence>
<dbReference type="EMBL" id="BSYI01000016">
    <property type="protein sequence ID" value="GMG83090.1"/>
    <property type="molecule type" value="Genomic_DNA"/>
</dbReference>
<comment type="caution">
    <text evidence="2">The sequence shown here is derived from an EMBL/GenBank/DDBJ whole genome shotgun (WGS) entry which is preliminary data.</text>
</comment>
<keyword evidence="3" id="KW-1185">Reference proteome</keyword>